<protein>
    <submittedName>
        <fullName evidence="2">Uncharacterized protein</fullName>
    </submittedName>
</protein>
<dbReference type="AlphaFoldDB" id="A0ABD1ECQ4"/>
<keyword evidence="3" id="KW-1185">Reference proteome</keyword>
<accession>A0ABD1ECQ4</accession>
<evidence type="ECO:0000313" key="2">
    <source>
        <dbReference type="EMBL" id="KAL1492432.1"/>
    </source>
</evidence>
<proteinExistence type="predicted"/>
<evidence type="ECO:0000313" key="3">
    <source>
        <dbReference type="Proteomes" id="UP001566132"/>
    </source>
</evidence>
<dbReference type="Proteomes" id="UP001566132">
    <property type="component" value="Unassembled WGS sequence"/>
</dbReference>
<sequence length="382" mass="43109">MTSEFLIPDKTQVPIGGSGKIPSRVKDRSRHHRDPIIHNTYKKELFPIRGDIEKYPARRARSESGTHSVAKLVNTLSTITPLDERSSSMADTTVRLGSISIDKTSNVEYKAEYKICDCGEVYPKVLVVNLDFTEVIYLLQTYNTTPSNINIDNIDCETINLEELTNNICKHFGISEINYHSALQQLRIEDPQSREYVILGKTAEEIIDERGSSSFDFEELKRNFRRICEDYESDVISGQRYKALDFCSKMLYEVGPESRQVKKNTGDKTWKFLFIYKINDKEVRIKTAFVSTFKEDNSVYTQESSSTKIVLTVRHASLLALLTLDRINMIAIAMTPPKPLLTPLAGAVFSKDDIEGLASMLKATPLSVLCAINSSCQSGGQY</sequence>
<evidence type="ECO:0000256" key="1">
    <source>
        <dbReference type="SAM" id="MobiDB-lite"/>
    </source>
</evidence>
<organism evidence="2 3">
    <name type="scientific">Hypothenemus hampei</name>
    <name type="common">Coffee berry borer</name>
    <dbReference type="NCBI Taxonomy" id="57062"/>
    <lineage>
        <taxon>Eukaryota</taxon>
        <taxon>Metazoa</taxon>
        <taxon>Ecdysozoa</taxon>
        <taxon>Arthropoda</taxon>
        <taxon>Hexapoda</taxon>
        <taxon>Insecta</taxon>
        <taxon>Pterygota</taxon>
        <taxon>Neoptera</taxon>
        <taxon>Endopterygota</taxon>
        <taxon>Coleoptera</taxon>
        <taxon>Polyphaga</taxon>
        <taxon>Cucujiformia</taxon>
        <taxon>Curculionidae</taxon>
        <taxon>Scolytinae</taxon>
        <taxon>Hypothenemus</taxon>
    </lineage>
</organism>
<gene>
    <name evidence="2" type="ORF">ABEB36_010684</name>
</gene>
<dbReference type="EMBL" id="JBDJPC010000008">
    <property type="protein sequence ID" value="KAL1492432.1"/>
    <property type="molecule type" value="Genomic_DNA"/>
</dbReference>
<feature type="region of interest" description="Disordered" evidence="1">
    <location>
        <begin position="1"/>
        <end position="32"/>
    </location>
</feature>
<comment type="caution">
    <text evidence="2">The sequence shown here is derived from an EMBL/GenBank/DDBJ whole genome shotgun (WGS) entry which is preliminary data.</text>
</comment>
<name>A0ABD1ECQ4_HYPHA</name>
<reference evidence="2 3" key="1">
    <citation type="submission" date="2024-05" db="EMBL/GenBank/DDBJ databases">
        <title>Genetic variation in Jamaican populations of the coffee berry borer (Hypothenemus hampei).</title>
        <authorList>
            <person name="Errbii M."/>
            <person name="Myrie A."/>
        </authorList>
    </citation>
    <scope>NUCLEOTIDE SEQUENCE [LARGE SCALE GENOMIC DNA]</scope>
    <source>
        <strain evidence="2">JA-Hopewell-2020-01-JO</strain>
        <tissue evidence="2">Whole body</tissue>
    </source>
</reference>